<evidence type="ECO:0000313" key="2">
    <source>
        <dbReference type="Proteomes" id="UP001056120"/>
    </source>
</evidence>
<name>A0ACB9JKE5_9ASTR</name>
<reference evidence="2" key="1">
    <citation type="journal article" date="2022" name="Mol. Ecol. Resour.">
        <title>The genomes of chicory, endive, great burdock and yacon provide insights into Asteraceae palaeo-polyploidization history and plant inulin production.</title>
        <authorList>
            <person name="Fan W."/>
            <person name="Wang S."/>
            <person name="Wang H."/>
            <person name="Wang A."/>
            <person name="Jiang F."/>
            <person name="Liu H."/>
            <person name="Zhao H."/>
            <person name="Xu D."/>
            <person name="Zhang Y."/>
        </authorList>
    </citation>
    <scope>NUCLEOTIDE SEQUENCE [LARGE SCALE GENOMIC DNA]</scope>
    <source>
        <strain evidence="2">cv. Yunnan</strain>
    </source>
</reference>
<accession>A0ACB9JKE5</accession>
<comment type="caution">
    <text evidence="1">The sequence shown here is derived from an EMBL/GenBank/DDBJ whole genome shotgun (WGS) entry which is preliminary data.</text>
</comment>
<sequence length="103" mass="11331">MDVFSLQNPSIHLLPPYLTTQPFLYLFPKAASTSPQLSTILRISVGVILIFAAFLLSSGTVDYEDKHAISPSVISRVCDFGVCKQRDANRAGKIGGDRYKREA</sequence>
<reference evidence="1 2" key="2">
    <citation type="journal article" date="2022" name="Mol. Ecol. Resour.">
        <title>The genomes of chicory, endive, great burdock and yacon provide insights into Asteraceae paleo-polyploidization history and plant inulin production.</title>
        <authorList>
            <person name="Fan W."/>
            <person name="Wang S."/>
            <person name="Wang H."/>
            <person name="Wang A."/>
            <person name="Jiang F."/>
            <person name="Liu H."/>
            <person name="Zhao H."/>
            <person name="Xu D."/>
            <person name="Zhang Y."/>
        </authorList>
    </citation>
    <scope>NUCLEOTIDE SEQUENCE [LARGE SCALE GENOMIC DNA]</scope>
    <source>
        <strain evidence="2">cv. Yunnan</strain>
        <tissue evidence="1">Leaves</tissue>
    </source>
</reference>
<proteinExistence type="predicted"/>
<dbReference type="EMBL" id="CM042020">
    <property type="protein sequence ID" value="KAI3820770.1"/>
    <property type="molecule type" value="Genomic_DNA"/>
</dbReference>
<dbReference type="Proteomes" id="UP001056120">
    <property type="component" value="Linkage Group LG03"/>
</dbReference>
<protein>
    <submittedName>
        <fullName evidence="1">Uncharacterized protein</fullName>
    </submittedName>
</protein>
<gene>
    <name evidence="1" type="ORF">L1987_08318</name>
</gene>
<keyword evidence="2" id="KW-1185">Reference proteome</keyword>
<organism evidence="1 2">
    <name type="scientific">Smallanthus sonchifolius</name>
    <dbReference type="NCBI Taxonomy" id="185202"/>
    <lineage>
        <taxon>Eukaryota</taxon>
        <taxon>Viridiplantae</taxon>
        <taxon>Streptophyta</taxon>
        <taxon>Embryophyta</taxon>
        <taxon>Tracheophyta</taxon>
        <taxon>Spermatophyta</taxon>
        <taxon>Magnoliopsida</taxon>
        <taxon>eudicotyledons</taxon>
        <taxon>Gunneridae</taxon>
        <taxon>Pentapetalae</taxon>
        <taxon>asterids</taxon>
        <taxon>campanulids</taxon>
        <taxon>Asterales</taxon>
        <taxon>Asteraceae</taxon>
        <taxon>Asteroideae</taxon>
        <taxon>Heliantheae alliance</taxon>
        <taxon>Millerieae</taxon>
        <taxon>Smallanthus</taxon>
    </lineage>
</organism>
<evidence type="ECO:0000313" key="1">
    <source>
        <dbReference type="EMBL" id="KAI3820770.1"/>
    </source>
</evidence>